<dbReference type="AlphaFoldDB" id="A0A1T4PED8"/>
<reference evidence="3" key="1">
    <citation type="submission" date="2017-02" db="EMBL/GenBank/DDBJ databases">
        <authorList>
            <person name="Varghese N."/>
            <person name="Submissions S."/>
        </authorList>
    </citation>
    <scope>NUCLEOTIDE SEQUENCE [LARGE SCALE GENOMIC DNA]</scope>
    <source>
        <strain evidence="3">ATCC 51356</strain>
    </source>
</reference>
<dbReference type="EMBL" id="FUXE01000015">
    <property type="protein sequence ID" value="SJZ89178.1"/>
    <property type="molecule type" value="Genomic_DNA"/>
</dbReference>
<sequence length="68" mass="7759">MDIVNIIAALGGWELVRFVLNYLFYRRREGEPPSCSKKDFDGEAKPQEEENPKAQEGEEEDVTASPEE</sequence>
<name>A0A1T4PED8_9PORP</name>
<gene>
    <name evidence="2" type="ORF">SAMN02745171_01410</name>
</gene>
<protein>
    <submittedName>
        <fullName evidence="2">Uncharacterized protein</fullName>
    </submittedName>
</protein>
<dbReference type="OrthoDB" id="9932212at2"/>
<dbReference type="RefSeq" id="WP_078737313.1">
    <property type="nucleotide sequence ID" value="NZ_FUXE01000015.1"/>
</dbReference>
<feature type="compositionally biased region" description="Basic and acidic residues" evidence="1">
    <location>
        <begin position="29"/>
        <end position="56"/>
    </location>
</feature>
<feature type="region of interest" description="Disordered" evidence="1">
    <location>
        <begin position="29"/>
        <end position="68"/>
    </location>
</feature>
<proteinExistence type="predicted"/>
<evidence type="ECO:0000313" key="2">
    <source>
        <dbReference type="EMBL" id="SJZ89178.1"/>
    </source>
</evidence>
<evidence type="ECO:0000256" key="1">
    <source>
        <dbReference type="SAM" id="MobiDB-lite"/>
    </source>
</evidence>
<accession>A0A1T4PED8</accession>
<evidence type="ECO:0000313" key="3">
    <source>
        <dbReference type="Proteomes" id="UP000190121"/>
    </source>
</evidence>
<dbReference type="Proteomes" id="UP000190121">
    <property type="component" value="Unassembled WGS sequence"/>
</dbReference>
<organism evidence="2 3">
    <name type="scientific">Porphyromonas circumdentaria</name>
    <dbReference type="NCBI Taxonomy" id="29524"/>
    <lineage>
        <taxon>Bacteria</taxon>
        <taxon>Pseudomonadati</taxon>
        <taxon>Bacteroidota</taxon>
        <taxon>Bacteroidia</taxon>
        <taxon>Bacteroidales</taxon>
        <taxon>Porphyromonadaceae</taxon>
        <taxon>Porphyromonas</taxon>
    </lineage>
</organism>
<keyword evidence="3" id="KW-1185">Reference proteome</keyword>
<dbReference type="STRING" id="29524.SAMN02745171_01410"/>
<feature type="compositionally biased region" description="Acidic residues" evidence="1">
    <location>
        <begin position="57"/>
        <end position="68"/>
    </location>
</feature>